<dbReference type="AlphaFoldDB" id="A0A1N7K303"/>
<dbReference type="PANTHER" id="PTHR19353">
    <property type="entry name" value="FATTY ACID DESATURASE 2"/>
    <property type="match status" value="1"/>
</dbReference>
<dbReference type="GO" id="GO:0016717">
    <property type="term" value="F:oxidoreductase activity, acting on paired donors, with oxidation of a pair of donors resulting in the reduction of molecular oxygen to two molecules of water"/>
    <property type="evidence" value="ECO:0007669"/>
    <property type="project" value="TreeGrafter"/>
</dbReference>
<dbReference type="Proteomes" id="UP000185639">
    <property type="component" value="Unassembled WGS sequence"/>
</dbReference>
<dbReference type="InterPro" id="IPR012171">
    <property type="entry name" value="Fatty_acid_desaturase"/>
</dbReference>
<dbReference type="InterPro" id="IPR005804">
    <property type="entry name" value="FA_desaturase_dom"/>
</dbReference>
<evidence type="ECO:0000313" key="3">
    <source>
        <dbReference type="EMBL" id="SIS55927.1"/>
    </source>
</evidence>
<dbReference type="PANTHER" id="PTHR19353:SF73">
    <property type="entry name" value="FATTY ACID DESATURASE"/>
    <property type="match status" value="1"/>
</dbReference>
<feature type="domain" description="Fatty acid desaturase" evidence="2">
    <location>
        <begin position="60"/>
        <end position="323"/>
    </location>
</feature>
<keyword evidence="4" id="KW-1185">Reference proteome</keyword>
<accession>A0A1N7K303</accession>
<organism evidence="3 4">
    <name type="scientific">Thalassolituus maritimus</name>
    <dbReference type="NCBI Taxonomy" id="484498"/>
    <lineage>
        <taxon>Bacteria</taxon>
        <taxon>Pseudomonadati</taxon>
        <taxon>Pseudomonadota</taxon>
        <taxon>Gammaproteobacteria</taxon>
        <taxon>Oceanospirillales</taxon>
        <taxon>Oceanospirillaceae</taxon>
        <taxon>Thalassolituus</taxon>
    </lineage>
</organism>
<dbReference type="STRING" id="484498.SAMN05421686_102306"/>
<name>A0A1N7K303_9GAMM</name>
<feature type="transmembrane region" description="Helical" evidence="1">
    <location>
        <begin position="55"/>
        <end position="74"/>
    </location>
</feature>
<feature type="transmembrane region" description="Helical" evidence="1">
    <location>
        <begin position="29"/>
        <end position="49"/>
    </location>
</feature>
<dbReference type="Pfam" id="PF00487">
    <property type="entry name" value="FA_desaturase"/>
    <property type="match status" value="1"/>
</dbReference>
<evidence type="ECO:0000256" key="1">
    <source>
        <dbReference type="SAM" id="Phobius"/>
    </source>
</evidence>
<dbReference type="RefSeq" id="WP_076514435.1">
    <property type="nucleotide sequence ID" value="NZ_FTOH01000002.1"/>
</dbReference>
<dbReference type="EMBL" id="FTOH01000002">
    <property type="protein sequence ID" value="SIS55927.1"/>
    <property type="molecule type" value="Genomic_DNA"/>
</dbReference>
<evidence type="ECO:0000313" key="4">
    <source>
        <dbReference type="Proteomes" id="UP000185639"/>
    </source>
</evidence>
<gene>
    <name evidence="3" type="ORF">SAMN05421686_102306</name>
</gene>
<reference evidence="4" key="1">
    <citation type="submission" date="2017-01" db="EMBL/GenBank/DDBJ databases">
        <authorList>
            <person name="Varghese N."/>
            <person name="Submissions S."/>
        </authorList>
    </citation>
    <scope>NUCLEOTIDE SEQUENCE [LARGE SCALE GENOMIC DNA]</scope>
    <source>
        <strain evidence="4">DSM 24913</strain>
    </source>
</reference>
<keyword evidence="1" id="KW-0812">Transmembrane</keyword>
<sequence>MTQIDTGAQVLRKTKNDLIKRYAVRNNGIALKQTLSTLLPVFALTYAGIAALEVSLLLTAGVVLLLTLFLLRAFVMLHDCGHNCLYESPRANKIAGFIFGVVCGVPQYVWSRHHDYHHSTNGNWEKYRGPLTVLSTQEYAELTPKQKLSYARQRKLFMGPLAGFLYFVFNPRFTWLKGTFGLITHVLKGNKASDYSTRYWADWKEFRHMAGNNIALLSIWTLAAMAFGAAEFALVFVVALSLAGASGIILFTVQHNFENSYASPTEGWDYYQAALAGTSYLKLPRILHWFTADIGYHHIHHLSARIPNYRLRDCHEENRELFESVTRLTLKDVPHSMRYIIWDENNATLMTPEQFEARTVTTQAPEAVQAA</sequence>
<keyword evidence="1" id="KW-0472">Membrane</keyword>
<feature type="transmembrane region" description="Helical" evidence="1">
    <location>
        <begin position="164"/>
        <end position="187"/>
    </location>
</feature>
<dbReference type="GO" id="GO:0006629">
    <property type="term" value="P:lipid metabolic process"/>
    <property type="evidence" value="ECO:0007669"/>
    <property type="project" value="InterPro"/>
</dbReference>
<dbReference type="GO" id="GO:0016020">
    <property type="term" value="C:membrane"/>
    <property type="evidence" value="ECO:0007669"/>
    <property type="project" value="TreeGrafter"/>
</dbReference>
<keyword evidence="1" id="KW-1133">Transmembrane helix</keyword>
<evidence type="ECO:0000259" key="2">
    <source>
        <dbReference type="Pfam" id="PF00487"/>
    </source>
</evidence>
<dbReference type="OrthoDB" id="9792534at2"/>
<protein>
    <submittedName>
        <fullName evidence="3">Omega-6 fatty acid desaturase (Delta-12 desaturase)</fullName>
    </submittedName>
</protein>
<proteinExistence type="predicted"/>
<feature type="transmembrane region" description="Helical" evidence="1">
    <location>
        <begin position="233"/>
        <end position="253"/>
    </location>
</feature>